<dbReference type="GO" id="GO:0020037">
    <property type="term" value="F:heme binding"/>
    <property type="evidence" value="ECO:0007669"/>
    <property type="project" value="InterPro"/>
</dbReference>
<dbReference type="InterPro" id="IPR002401">
    <property type="entry name" value="Cyt_P450_E_grp-I"/>
</dbReference>
<evidence type="ECO:0000256" key="7">
    <source>
        <dbReference type="ARBA" id="ARBA00023004"/>
    </source>
</evidence>
<dbReference type="PRINTS" id="PR00463">
    <property type="entry name" value="EP450I"/>
</dbReference>
<evidence type="ECO:0000256" key="5">
    <source>
        <dbReference type="ARBA" id="ARBA00022723"/>
    </source>
</evidence>
<evidence type="ECO:0000256" key="6">
    <source>
        <dbReference type="ARBA" id="ARBA00023002"/>
    </source>
</evidence>
<evidence type="ECO:0000256" key="4">
    <source>
        <dbReference type="ARBA" id="ARBA00022617"/>
    </source>
</evidence>
<comment type="similarity">
    <text evidence="3">Belongs to the cytochrome P450 family.</text>
</comment>
<accession>A0A8H5LSP5</accession>
<evidence type="ECO:0000256" key="3">
    <source>
        <dbReference type="ARBA" id="ARBA00010617"/>
    </source>
</evidence>
<reference evidence="9 10" key="1">
    <citation type="journal article" date="2020" name="ISME J.">
        <title>Uncovering the hidden diversity of litter-decomposition mechanisms in mushroom-forming fungi.</title>
        <authorList>
            <person name="Floudas D."/>
            <person name="Bentzer J."/>
            <person name="Ahren D."/>
            <person name="Johansson T."/>
            <person name="Persson P."/>
            <person name="Tunlid A."/>
        </authorList>
    </citation>
    <scope>NUCLEOTIDE SEQUENCE [LARGE SCALE GENOMIC DNA]</scope>
    <source>
        <strain evidence="9 10">CBS 291.85</strain>
    </source>
</reference>
<dbReference type="Pfam" id="PF00067">
    <property type="entry name" value="p450"/>
    <property type="match status" value="2"/>
</dbReference>
<keyword evidence="7" id="KW-0408">Iron</keyword>
<dbReference type="OrthoDB" id="2789670at2759"/>
<sequence>MLLLSVQHLRRTRSRLPPGPTPLPILGNLFDIPKSLSWLTYAKWADLYGPLVFVSAMGTNILIPNSYPKAIELLDKKSTIYSSRKLLTMPVKILGWGKTMGWLEYGPRFRAYRKILQGELGTMNAVQKYAGYLESHAVRFINLCLEDEASQNVFDCCSQYSGASVLRIAYGYQVRGHDDEFIKLATEMMDAFSHAANPNKFMVNHFPIQWMPGAGFKKIARQWKPLHDMSVDLPFQYVKRQMASGTAEKSFTASWLEQNILGLVSPEDEDIFKYAVGPLYGGMYCASWLEQNILGLVSPEDEDIFKYAVGALYGDGSETMAATIYAFFQLMCLYPYAQEQAQTEMDRILGLSQEGSGGSVSRLPTLKDRPNLPYLEALTKEIMRFHVIAPCGLPHSSTQDDVHDGYFIPRNTVVVPNICTTPCGNLKDGVSRPDCLS</sequence>
<comment type="caution">
    <text evidence="9">The sequence shown here is derived from an EMBL/GenBank/DDBJ whole genome shotgun (WGS) entry which is preliminary data.</text>
</comment>
<protein>
    <recommendedName>
        <fullName evidence="11">Cytochrome P450</fullName>
    </recommendedName>
</protein>
<keyword evidence="4" id="KW-0349">Heme</keyword>
<dbReference type="GO" id="GO:0016705">
    <property type="term" value="F:oxidoreductase activity, acting on paired donors, with incorporation or reduction of molecular oxygen"/>
    <property type="evidence" value="ECO:0007669"/>
    <property type="project" value="InterPro"/>
</dbReference>
<comment type="pathway">
    <text evidence="2">Secondary metabolite biosynthesis.</text>
</comment>
<dbReference type="GO" id="GO:0005506">
    <property type="term" value="F:iron ion binding"/>
    <property type="evidence" value="ECO:0007669"/>
    <property type="project" value="InterPro"/>
</dbReference>
<keyword evidence="8" id="KW-0503">Monooxygenase</keyword>
<evidence type="ECO:0000313" key="10">
    <source>
        <dbReference type="Proteomes" id="UP000559256"/>
    </source>
</evidence>
<evidence type="ECO:0000313" key="9">
    <source>
        <dbReference type="EMBL" id="KAF5367974.1"/>
    </source>
</evidence>
<evidence type="ECO:0000256" key="8">
    <source>
        <dbReference type="ARBA" id="ARBA00023033"/>
    </source>
</evidence>
<keyword evidence="10" id="KW-1185">Reference proteome</keyword>
<dbReference type="EMBL" id="JAACJM010000017">
    <property type="protein sequence ID" value="KAF5367974.1"/>
    <property type="molecule type" value="Genomic_DNA"/>
</dbReference>
<dbReference type="Proteomes" id="UP000559256">
    <property type="component" value="Unassembled WGS sequence"/>
</dbReference>
<dbReference type="AlphaFoldDB" id="A0A8H5LSP5"/>
<dbReference type="InterPro" id="IPR050364">
    <property type="entry name" value="Cytochrome_P450_fung"/>
</dbReference>
<evidence type="ECO:0000256" key="2">
    <source>
        <dbReference type="ARBA" id="ARBA00005179"/>
    </source>
</evidence>
<gene>
    <name evidence="9" type="ORF">D9758_004440</name>
</gene>
<name>A0A8H5LSP5_9AGAR</name>
<proteinExistence type="inferred from homology"/>
<dbReference type="PANTHER" id="PTHR46300:SF7">
    <property type="entry name" value="P450, PUTATIVE (EUROFUNG)-RELATED"/>
    <property type="match status" value="1"/>
</dbReference>
<dbReference type="PANTHER" id="PTHR46300">
    <property type="entry name" value="P450, PUTATIVE (EUROFUNG)-RELATED-RELATED"/>
    <property type="match status" value="1"/>
</dbReference>
<evidence type="ECO:0000256" key="1">
    <source>
        <dbReference type="ARBA" id="ARBA00001971"/>
    </source>
</evidence>
<dbReference type="InterPro" id="IPR036396">
    <property type="entry name" value="Cyt_P450_sf"/>
</dbReference>
<dbReference type="GO" id="GO:0004497">
    <property type="term" value="F:monooxygenase activity"/>
    <property type="evidence" value="ECO:0007669"/>
    <property type="project" value="UniProtKB-KW"/>
</dbReference>
<keyword evidence="6" id="KW-0560">Oxidoreductase</keyword>
<organism evidence="9 10">
    <name type="scientific">Tetrapyrgos nigripes</name>
    <dbReference type="NCBI Taxonomy" id="182062"/>
    <lineage>
        <taxon>Eukaryota</taxon>
        <taxon>Fungi</taxon>
        <taxon>Dikarya</taxon>
        <taxon>Basidiomycota</taxon>
        <taxon>Agaricomycotina</taxon>
        <taxon>Agaricomycetes</taxon>
        <taxon>Agaricomycetidae</taxon>
        <taxon>Agaricales</taxon>
        <taxon>Marasmiineae</taxon>
        <taxon>Marasmiaceae</taxon>
        <taxon>Tetrapyrgos</taxon>
    </lineage>
</organism>
<dbReference type="Gene3D" id="1.10.630.10">
    <property type="entry name" value="Cytochrome P450"/>
    <property type="match status" value="1"/>
</dbReference>
<dbReference type="SUPFAM" id="SSF48264">
    <property type="entry name" value="Cytochrome P450"/>
    <property type="match status" value="1"/>
</dbReference>
<comment type="cofactor">
    <cofactor evidence="1">
        <name>heme</name>
        <dbReference type="ChEBI" id="CHEBI:30413"/>
    </cofactor>
</comment>
<dbReference type="InterPro" id="IPR001128">
    <property type="entry name" value="Cyt_P450"/>
</dbReference>
<evidence type="ECO:0008006" key="11">
    <source>
        <dbReference type="Google" id="ProtNLM"/>
    </source>
</evidence>
<keyword evidence="5" id="KW-0479">Metal-binding</keyword>